<evidence type="ECO:0000256" key="3">
    <source>
        <dbReference type="ARBA" id="ARBA00013236"/>
    </source>
</evidence>
<comment type="function">
    <text evidence="9">Catalyzes the first step in the biosynthesis of NAD from nicotinic acid, the ATP-dependent synthesis of beta-nicotinate D-ribonucleotide from nicotinate and 5-phospho-D-ribose 1-phosphate.</text>
</comment>
<keyword evidence="5 9" id="KW-0436">Ligase</keyword>
<keyword evidence="13" id="KW-0328">Glycosyltransferase</keyword>
<dbReference type="NCBIfam" id="TIGR01513">
    <property type="entry name" value="NAPRTase_put"/>
    <property type="match status" value="1"/>
</dbReference>
<evidence type="ECO:0000259" key="11">
    <source>
        <dbReference type="Pfam" id="PF17767"/>
    </source>
</evidence>
<dbReference type="NCBIfam" id="NF006695">
    <property type="entry name" value="PRK09243.1-2"/>
    <property type="match status" value="1"/>
</dbReference>
<keyword evidence="4" id="KW-0597">Phosphoprotein</keyword>
<evidence type="ECO:0000256" key="5">
    <source>
        <dbReference type="ARBA" id="ARBA00022598"/>
    </source>
</evidence>
<dbReference type="InterPro" id="IPR040727">
    <property type="entry name" value="NAPRTase_N"/>
</dbReference>
<dbReference type="NCBIfam" id="NF009131">
    <property type="entry name" value="PRK12484.1"/>
    <property type="match status" value="1"/>
</dbReference>
<dbReference type="Gene3D" id="3.20.20.70">
    <property type="entry name" value="Aldolase class I"/>
    <property type="match status" value="1"/>
</dbReference>
<evidence type="ECO:0000313" key="13">
    <source>
        <dbReference type="EMBL" id="MEY6433481.1"/>
    </source>
</evidence>
<organism evidence="13 14">
    <name type="scientific">Thioalkalicoccus limnaeus</name>
    <dbReference type="NCBI Taxonomy" id="120681"/>
    <lineage>
        <taxon>Bacteria</taxon>
        <taxon>Pseudomonadati</taxon>
        <taxon>Pseudomonadota</taxon>
        <taxon>Gammaproteobacteria</taxon>
        <taxon>Chromatiales</taxon>
        <taxon>Chromatiaceae</taxon>
        <taxon>Thioalkalicoccus</taxon>
    </lineage>
</organism>
<dbReference type="Gene3D" id="3.20.140.10">
    <property type="entry name" value="nicotinate phosphoribosyltransferase"/>
    <property type="match status" value="1"/>
</dbReference>
<evidence type="ECO:0000256" key="9">
    <source>
        <dbReference type="RuleBase" id="RU365100"/>
    </source>
</evidence>
<comment type="similarity">
    <text evidence="2 9">Belongs to the NAPRTase family.</text>
</comment>
<dbReference type="EMBL" id="JBDKXB010000022">
    <property type="protein sequence ID" value="MEY6433481.1"/>
    <property type="molecule type" value="Genomic_DNA"/>
</dbReference>
<evidence type="ECO:0000256" key="4">
    <source>
        <dbReference type="ARBA" id="ARBA00022553"/>
    </source>
</evidence>
<evidence type="ECO:0000256" key="1">
    <source>
        <dbReference type="ARBA" id="ARBA00004952"/>
    </source>
</evidence>
<name>A0ABV4BG19_9GAMM</name>
<feature type="domain" description="Nicotinate phosphoribosyltransferase C-terminal" evidence="12">
    <location>
        <begin position="354"/>
        <end position="457"/>
    </location>
</feature>
<feature type="domain" description="Nicotinate/nicotinamide phosphoribosyltransferase" evidence="10">
    <location>
        <begin position="152"/>
        <end position="349"/>
    </location>
</feature>
<dbReference type="SUPFAM" id="SSF51690">
    <property type="entry name" value="Nicotinate/Quinolinate PRTase C-terminal domain-like"/>
    <property type="match status" value="1"/>
</dbReference>
<comment type="caution">
    <text evidence="13">The sequence shown here is derived from an EMBL/GenBank/DDBJ whole genome shotgun (WGS) entry which is preliminary data.</text>
</comment>
<evidence type="ECO:0000259" key="10">
    <source>
        <dbReference type="Pfam" id="PF04095"/>
    </source>
</evidence>
<dbReference type="PANTHER" id="PTHR11098">
    <property type="entry name" value="NICOTINATE PHOSPHORIBOSYLTRANSFERASE"/>
    <property type="match status" value="1"/>
</dbReference>
<gene>
    <name evidence="13" type="ORF">ABC977_13830</name>
</gene>
<evidence type="ECO:0000256" key="8">
    <source>
        <dbReference type="ARBA" id="ARBA00048668"/>
    </source>
</evidence>
<dbReference type="InterPro" id="IPR041525">
    <property type="entry name" value="N/Namide_PRibTrfase"/>
</dbReference>
<comment type="catalytic activity">
    <reaction evidence="8 9">
        <text>5-phospho-alpha-D-ribose 1-diphosphate + nicotinate + ATP + H2O = nicotinate beta-D-ribonucleotide + ADP + phosphate + diphosphate</text>
        <dbReference type="Rhea" id="RHEA:36163"/>
        <dbReference type="ChEBI" id="CHEBI:15377"/>
        <dbReference type="ChEBI" id="CHEBI:30616"/>
        <dbReference type="ChEBI" id="CHEBI:32544"/>
        <dbReference type="ChEBI" id="CHEBI:33019"/>
        <dbReference type="ChEBI" id="CHEBI:43474"/>
        <dbReference type="ChEBI" id="CHEBI:57502"/>
        <dbReference type="ChEBI" id="CHEBI:58017"/>
        <dbReference type="ChEBI" id="CHEBI:456216"/>
        <dbReference type="EC" id="6.3.4.21"/>
    </reaction>
</comment>
<evidence type="ECO:0000256" key="7">
    <source>
        <dbReference type="ARBA" id="ARBA00022679"/>
    </source>
</evidence>
<dbReference type="PANTHER" id="PTHR11098:SF1">
    <property type="entry name" value="NICOTINATE PHOSPHORIBOSYLTRANSFERASE"/>
    <property type="match status" value="1"/>
</dbReference>
<dbReference type="Pfam" id="PF04095">
    <property type="entry name" value="NAPRTase"/>
    <property type="match status" value="1"/>
</dbReference>
<dbReference type="EC" id="6.3.4.21" evidence="3 9"/>
<evidence type="ECO:0000256" key="2">
    <source>
        <dbReference type="ARBA" id="ARBA00010897"/>
    </source>
</evidence>
<evidence type="ECO:0000313" key="14">
    <source>
        <dbReference type="Proteomes" id="UP001564408"/>
    </source>
</evidence>
<dbReference type="InterPro" id="IPR041619">
    <property type="entry name" value="NAPRTase_C"/>
</dbReference>
<evidence type="ECO:0000256" key="6">
    <source>
        <dbReference type="ARBA" id="ARBA00022642"/>
    </source>
</evidence>
<dbReference type="PIRSF" id="PIRSF000484">
    <property type="entry name" value="NAPRT"/>
    <property type="match status" value="1"/>
</dbReference>
<protein>
    <recommendedName>
        <fullName evidence="3 9">Nicotinate phosphoribosyltransferase</fullName>
        <ecNumber evidence="3 9">6.3.4.21</ecNumber>
    </recommendedName>
</protein>
<dbReference type="Proteomes" id="UP001564408">
    <property type="component" value="Unassembled WGS sequence"/>
</dbReference>
<keyword evidence="6 9" id="KW-0662">Pyridine nucleotide biosynthesis</keyword>
<dbReference type="CDD" id="cd01570">
    <property type="entry name" value="NAPRTase_A"/>
    <property type="match status" value="1"/>
</dbReference>
<dbReference type="GO" id="GO:0004516">
    <property type="term" value="F:nicotinate phosphoribosyltransferase activity"/>
    <property type="evidence" value="ECO:0007669"/>
    <property type="project" value="UniProtKB-EC"/>
</dbReference>
<comment type="pathway">
    <text evidence="1 9">Cofactor biosynthesis; NAD(+) biosynthesis; nicotinate D-ribonucleotide from nicotinate: step 1/1.</text>
</comment>
<dbReference type="RefSeq" id="WP_369667864.1">
    <property type="nucleotide sequence ID" value="NZ_JBDKXB010000022.1"/>
</dbReference>
<proteinExistence type="inferred from homology"/>
<dbReference type="GO" id="GO:0016757">
    <property type="term" value="F:glycosyltransferase activity"/>
    <property type="evidence" value="ECO:0007669"/>
    <property type="project" value="UniProtKB-KW"/>
</dbReference>
<dbReference type="InterPro" id="IPR006405">
    <property type="entry name" value="Nic_PRibTrfase_pncB"/>
</dbReference>
<keyword evidence="14" id="KW-1185">Reference proteome</keyword>
<dbReference type="Pfam" id="PF17956">
    <property type="entry name" value="NAPRTase_C"/>
    <property type="match status" value="1"/>
</dbReference>
<dbReference type="InterPro" id="IPR036068">
    <property type="entry name" value="Nicotinate_pribotase-like_C"/>
</dbReference>
<evidence type="ECO:0000259" key="12">
    <source>
        <dbReference type="Pfam" id="PF17956"/>
    </source>
</evidence>
<reference evidence="13 14" key="1">
    <citation type="submission" date="2024-05" db="EMBL/GenBank/DDBJ databases">
        <title>Genome Sequence and Characterization of the New Strain Purple Sulfur Bacterium of Genus Thioalkalicoccus.</title>
        <authorList>
            <person name="Bryantseva I.A."/>
            <person name="Kyndt J.A."/>
            <person name="Imhoff J.F."/>
        </authorList>
    </citation>
    <scope>NUCLEOTIDE SEQUENCE [LARGE SCALE GENOMIC DNA]</scope>
    <source>
        <strain evidence="13 14">Um2</strain>
    </source>
</reference>
<dbReference type="InterPro" id="IPR013785">
    <property type="entry name" value="Aldolase_TIM"/>
</dbReference>
<dbReference type="InterPro" id="IPR007229">
    <property type="entry name" value="Nic_PRibTrfase-Fam"/>
</dbReference>
<accession>A0ABV4BG19</accession>
<dbReference type="Pfam" id="PF17767">
    <property type="entry name" value="NAPRTase_N"/>
    <property type="match status" value="1"/>
</dbReference>
<keyword evidence="7 9" id="KW-0808">Transferase</keyword>
<sequence length="472" mass="51978">MIDITGTYTDQYQLAMAQAYFLSGRGRESARFDYFFRKLPFGGGYAVFAGLEDLLTVLERLRFDEADLGFLREQGMDPAFVESLRGFAFRGRVLAVREGDLVFPTCPVVTVEASLIEAQIVETLLLNILNFQTLVATKASRMRLAAGNEATLVDFGLRRAPGLGGYAASRAAIVGGFDATSNVRAGRDYGIPVSGTMAHSFIQAHDQELAAFRAFAAAHPTNCVLLVDTYDTLHSGVPNAIRVGQEMRQRGQRLRGIRLDSGDLAYLSKQARNMLDAAGLTETKIAASNQLDEYVIRSLREQGAPIDLFGVGTSLATGQPDGALDGVYKLAEVEGRPCLKLSESTDKITVPCAKQVFRVLDETGGFWGADAIAMADETDVERMHHPSDPHQSLVLVGRPQEPLLHPVMAQGRRRHEPASLTEIKRYSQERLARLPAEYKRFEYPHLYKVGLSTRLDQERNRLIAAHRSEPSS</sequence>
<feature type="domain" description="Nicotinate phosphoribosyltransferase N-terminal" evidence="11">
    <location>
        <begin position="9"/>
        <end position="130"/>
    </location>
</feature>
<comment type="PTM">
    <text evidence="9">Transiently phosphorylated on a His residue during the reaction cycle. Phosphorylation strongly increases the affinity for substrates and increases the rate of nicotinate D-ribonucleotide production. Dephosphorylation regenerates the low-affinity form of the enzyme, leading to product release.</text>
</comment>
<dbReference type="SUPFAM" id="SSF54675">
    <property type="entry name" value="Nicotinate/Quinolinate PRTase N-terminal domain-like"/>
    <property type="match status" value="1"/>
</dbReference>